<name>A0A2R6XH39_MARPO</name>
<feature type="region of interest" description="Disordered" evidence="7">
    <location>
        <begin position="713"/>
        <end position="732"/>
    </location>
</feature>
<feature type="compositionally biased region" description="Polar residues" evidence="7">
    <location>
        <begin position="506"/>
        <end position="515"/>
    </location>
</feature>
<dbReference type="OrthoDB" id="21060at2759"/>
<evidence type="ECO:0000256" key="6">
    <source>
        <dbReference type="ARBA" id="ARBA00058775"/>
    </source>
</evidence>
<dbReference type="GO" id="GO:0003677">
    <property type="term" value="F:DNA binding"/>
    <property type="evidence" value="ECO:0000318"/>
    <property type="project" value="GO_Central"/>
</dbReference>
<evidence type="ECO:0000256" key="7">
    <source>
        <dbReference type="SAM" id="MobiDB-lite"/>
    </source>
</evidence>
<proteinExistence type="inferred from homology"/>
<dbReference type="InterPro" id="IPR045144">
    <property type="entry name" value="TAF4"/>
</dbReference>
<evidence type="ECO:0000256" key="5">
    <source>
        <dbReference type="ARBA" id="ARBA00023242"/>
    </source>
</evidence>
<feature type="compositionally biased region" description="Polar residues" evidence="7">
    <location>
        <begin position="386"/>
        <end position="395"/>
    </location>
</feature>
<dbReference type="AlphaFoldDB" id="A0A2R6XH39"/>
<feature type="domain" description="RST" evidence="8">
    <location>
        <begin position="133"/>
        <end position="204"/>
    </location>
</feature>
<feature type="region of interest" description="Disordered" evidence="7">
    <location>
        <begin position="487"/>
        <end position="706"/>
    </location>
</feature>
<feature type="region of interest" description="Disordered" evidence="7">
    <location>
        <begin position="217"/>
        <end position="437"/>
    </location>
</feature>
<keyword evidence="3" id="KW-0805">Transcription regulation</keyword>
<dbReference type="GO" id="GO:0006367">
    <property type="term" value="P:transcription initiation at RNA polymerase II promoter"/>
    <property type="evidence" value="ECO:0000318"/>
    <property type="project" value="GO_Central"/>
</dbReference>
<feature type="compositionally biased region" description="Low complexity" evidence="7">
    <location>
        <begin position="806"/>
        <end position="824"/>
    </location>
</feature>
<feature type="region of interest" description="Disordered" evidence="7">
    <location>
        <begin position="1004"/>
        <end position="1041"/>
    </location>
</feature>
<evidence type="ECO:0000256" key="1">
    <source>
        <dbReference type="ARBA" id="ARBA00004123"/>
    </source>
</evidence>
<feature type="compositionally biased region" description="Polar residues" evidence="7">
    <location>
        <begin position="402"/>
        <end position="423"/>
    </location>
</feature>
<evidence type="ECO:0000259" key="8">
    <source>
        <dbReference type="PROSITE" id="PS51879"/>
    </source>
</evidence>
<feature type="region of interest" description="Disordered" evidence="7">
    <location>
        <begin position="25"/>
        <end position="133"/>
    </location>
</feature>
<dbReference type="CDD" id="cd08045">
    <property type="entry name" value="HFD_TAF4"/>
    <property type="match status" value="1"/>
</dbReference>
<feature type="compositionally biased region" description="Polar residues" evidence="7">
    <location>
        <begin position="1089"/>
        <end position="1098"/>
    </location>
</feature>
<protein>
    <recommendedName>
        <fullName evidence="8">RST domain-containing protein</fullName>
    </recommendedName>
</protein>
<sequence>MDYNAPPAADVDAFAAVLKGDIGGAAGSSAAAAYGMPRSGNGTSQPLPPQSPPATAVSGNTGSKPVPVAPTAATPGQQPTALQWSQLTPQQQQEIQRRTMQQRMHQQQQQQQQKQQQQQMEPGAPSTVAGNRKGNIREGISFTALMPLLQPHLPPEQGQQLSALYLQFKRNEITREDFIRGARVIAGDQVLVQTIRQMHMKQQQQQQLQQQQQQQALLRSQHQQQHQQLAQTPSTQPSLHPPPQPQGQAQSQPQVQVLAQPQTHAPAQSQGQGQPQGQGQAQSLSLSLSQTPTQGQTVQPQAQAQEEQISQTTSSNSSVPPPSPQELSKQPQEQTGTPIQTISSQIKQPVDQNLEAPESNGAQQSAAPGLPRAVSPQPIQVPPNADVQSLPQSQAFHPVPQVPSSLAQVQGSTVKQGDQQQESAGIGLPTNLKTPSPINLQTVKQEVDKLNLGRQQQMAPNFSSPPQRPSAPGLHQMPVVPAAVQIPQPFTPKAPPQQPPPGQATGHLQMQQTPAVAQGLAAGTVPQPHAQPQPQPAPQPTPPEKPLTKYAKQKLRKEQKKREEEERARKAAEEERLRKQNQSNTLPNVHQGLVPQHPTLPATHLPSASVDLNKQAYGHHPGSLSQQVTSQVDKQQGGPLAQVGPVISGQSGTAVKQELSDLQSDSLQKRQAMQLPKGSVLGQTPQKSGDSSLLSAANASHMQVQGSNAEAGQVLSPQGSAPGSFSNLVQPGGVGSLPNSGVMLSQGTVGVANLHTNKQVGGQRGIGSVSTAVPAAPAYNATSLHPTASLGVGASLPIGAAPGQNAPAPSASVPGAAPTPSGPVKTPSKKANVGQKKPAENSPAQQPSSKKQKVSTAGEPDQSIDQLNDVTAVSGVNLKEEEEQLLVGPKEESRTTEAMRKIVQEEEERLFLDRSALRLKLGAIAGKCNIKSVSEDVERCISMAVEERLRSMLYKLSKLSKQRCDVEKDRHKICITSDVRRQLLLMKRRAKELQDKKLAEESERLRRLNEKKDKGSLPDTEREELRAKAQKAQQEEEDRLKANAANVAARVAVGADDMLLKWQMMAEQGRQKRQGGDIGSAEENAASRAGNSDGTAGRSSEKKAENGDAGTGASGTNETDSQGATSLTATGRPPGPGPGATRMMSANGRRGMNPSGRGQRTISLKDVIAYLETEPQMSKSDILYRLYERERKPSDGDRTTVGNRK</sequence>
<evidence type="ECO:0000313" key="10">
    <source>
        <dbReference type="Proteomes" id="UP000244005"/>
    </source>
</evidence>
<feature type="compositionally biased region" description="Polar residues" evidence="7">
    <location>
        <begin position="623"/>
        <end position="634"/>
    </location>
</feature>
<comment type="function">
    <text evidence="6">TAFs are components of the transcription factor IID (TFIID) complex that is essential for mediating regulation of RNA polymerase transcription.</text>
</comment>
<dbReference type="PROSITE" id="PS51879">
    <property type="entry name" value="RST"/>
    <property type="match status" value="1"/>
</dbReference>
<keyword evidence="4" id="KW-0804">Transcription</keyword>
<evidence type="ECO:0000256" key="3">
    <source>
        <dbReference type="ARBA" id="ARBA00023015"/>
    </source>
</evidence>
<dbReference type="InterPro" id="IPR007900">
    <property type="entry name" value="TAF4_C"/>
</dbReference>
<feature type="compositionally biased region" description="Pro residues" evidence="7">
    <location>
        <begin position="489"/>
        <end position="502"/>
    </location>
</feature>
<comment type="similarity">
    <text evidence="2">Belongs to the TAF4 family.</text>
</comment>
<dbReference type="InterPro" id="IPR009072">
    <property type="entry name" value="Histone-fold"/>
</dbReference>
<dbReference type="FunFam" id="1.10.20.10:FF:000015">
    <property type="entry name" value="Transcription initiation factor TFIID subunit 4B"/>
    <property type="match status" value="1"/>
</dbReference>
<dbReference type="PANTHER" id="PTHR15138:SF14">
    <property type="entry name" value="TRANSCRIPTION INITIATION FACTOR TFIID SUBUNIT 4"/>
    <property type="match status" value="1"/>
</dbReference>
<dbReference type="OMA" id="RADSCKD"/>
<keyword evidence="10" id="KW-1185">Reference proteome</keyword>
<feature type="compositionally biased region" description="Pro residues" evidence="7">
    <location>
        <begin position="529"/>
        <end position="545"/>
    </location>
</feature>
<dbReference type="Proteomes" id="UP000244005">
    <property type="component" value="Unassembled WGS sequence"/>
</dbReference>
<feature type="compositionally biased region" description="Low complexity" evidence="7">
    <location>
        <begin position="65"/>
        <end position="120"/>
    </location>
</feature>
<dbReference type="InterPro" id="IPR022003">
    <property type="entry name" value="RST"/>
</dbReference>
<dbReference type="Pfam" id="PF12174">
    <property type="entry name" value="RST"/>
    <property type="match status" value="1"/>
</dbReference>
<feature type="compositionally biased region" description="Low complexity" evidence="7">
    <location>
        <begin position="217"/>
        <end position="231"/>
    </location>
</feature>
<dbReference type="Gramene" id="Mp2g09230.1">
    <property type="protein sequence ID" value="Mp2g09230.1.cds"/>
    <property type="gene ID" value="Mp2g09230"/>
</dbReference>
<reference evidence="10" key="1">
    <citation type="journal article" date="2017" name="Cell">
        <title>Insights into land plant evolution garnered from the Marchantia polymorpha genome.</title>
        <authorList>
            <person name="Bowman J.L."/>
            <person name="Kohchi T."/>
            <person name="Yamato K.T."/>
            <person name="Jenkins J."/>
            <person name="Shu S."/>
            <person name="Ishizaki K."/>
            <person name="Yamaoka S."/>
            <person name="Nishihama R."/>
            <person name="Nakamura Y."/>
            <person name="Berger F."/>
            <person name="Adam C."/>
            <person name="Aki S.S."/>
            <person name="Althoff F."/>
            <person name="Araki T."/>
            <person name="Arteaga-Vazquez M.A."/>
            <person name="Balasubrmanian S."/>
            <person name="Barry K."/>
            <person name="Bauer D."/>
            <person name="Boehm C.R."/>
            <person name="Briginshaw L."/>
            <person name="Caballero-Perez J."/>
            <person name="Catarino B."/>
            <person name="Chen F."/>
            <person name="Chiyoda S."/>
            <person name="Chovatia M."/>
            <person name="Davies K.M."/>
            <person name="Delmans M."/>
            <person name="Demura T."/>
            <person name="Dierschke T."/>
            <person name="Dolan L."/>
            <person name="Dorantes-Acosta A.E."/>
            <person name="Eklund D.M."/>
            <person name="Florent S.N."/>
            <person name="Flores-Sandoval E."/>
            <person name="Fujiyama A."/>
            <person name="Fukuzawa H."/>
            <person name="Galik B."/>
            <person name="Grimanelli D."/>
            <person name="Grimwood J."/>
            <person name="Grossniklaus U."/>
            <person name="Hamada T."/>
            <person name="Haseloff J."/>
            <person name="Hetherington A.J."/>
            <person name="Higo A."/>
            <person name="Hirakawa Y."/>
            <person name="Hundley H.N."/>
            <person name="Ikeda Y."/>
            <person name="Inoue K."/>
            <person name="Inoue S.I."/>
            <person name="Ishida S."/>
            <person name="Jia Q."/>
            <person name="Kakita M."/>
            <person name="Kanazawa T."/>
            <person name="Kawai Y."/>
            <person name="Kawashima T."/>
            <person name="Kennedy M."/>
            <person name="Kinose K."/>
            <person name="Kinoshita T."/>
            <person name="Kohara Y."/>
            <person name="Koide E."/>
            <person name="Komatsu K."/>
            <person name="Kopischke S."/>
            <person name="Kubo M."/>
            <person name="Kyozuka J."/>
            <person name="Lagercrantz U."/>
            <person name="Lin S.S."/>
            <person name="Lindquist E."/>
            <person name="Lipzen A.M."/>
            <person name="Lu C.W."/>
            <person name="De Luna E."/>
            <person name="Martienssen R.A."/>
            <person name="Minamino N."/>
            <person name="Mizutani M."/>
            <person name="Mizutani M."/>
            <person name="Mochizuki N."/>
            <person name="Monte I."/>
            <person name="Mosher R."/>
            <person name="Nagasaki H."/>
            <person name="Nakagami H."/>
            <person name="Naramoto S."/>
            <person name="Nishitani K."/>
            <person name="Ohtani M."/>
            <person name="Okamoto T."/>
            <person name="Okumura M."/>
            <person name="Phillips J."/>
            <person name="Pollak B."/>
            <person name="Reinders A."/>
            <person name="Rovekamp M."/>
            <person name="Sano R."/>
            <person name="Sawa S."/>
            <person name="Schmid M.W."/>
            <person name="Shirakawa M."/>
            <person name="Solano R."/>
            <person name="Spunde A."/>
            <person name="Suetsugu N."/>
            <person name="Sugano S."/>
            <person name="Sugiyama A."/>
            <person name="Sun R."/>
            <person name="Suzuki Y."/>
            <person name="Takenaka M."/>
            <person name="Takezawa D."/>
            <person name="Tomogane H."/>
            <person name="Tsuzuki M."/>
            <person name="Ueda T."/>
            <person name="Umeda M."/>
            <person name="Ward J.M."/>
            <person name="Watanabe Y."/>
            <person name="Yazaki K."/>
            <person name="Yokoyama R."/>
            <person name="Yoshitake Y."/>
            <person name="Yotsui I."/>
            <person name="Zachgo S."/>
            <person name="Schmutz J."/>
        </authorList>
    </citation>
    <scope>NUCLEOTIDE SEQUENCE [LARGE SCALE GENOMIC DNA]</scope>
    <source>
        <strain evidence="10">Tak-1</strain>
    </source>
</reference>
<evidence type="ECO:0000256" key="4">
    <source>
        <dbReference type="ARBA" id="ARBA00023163"/>
    </source>
</evidence>
<feature type="compositionally biased region" description="Low complexity" evidence="7">
    <location>
        <begin position="246"/>
        <end position="318"/>
    </location>
</feature>
<feature type="compositionally biased region" description="Polar residues" evidence="7">
    <location>
        <begin position="1114"/>
        <end position="1127"/>
    </location>
</feature>
<feature type="compositionally biased region" description="Polar residues" evidence="7">
    <location>
        <begin position="713"/>
        <end position="729"/>
    </location>
</feature>
<comment type="subcellular location">
    <subcellularLocation>
        <location evidence="1">Nucleus</location>
    </subcellularLocation>
</comment>
<dbReference type="Gene3D" id="1.10.20.10">
    <property type="entry name" value="Histone, subunit A"/>
    <property type="match status" value="1"/>
</dbReference>
<dbReference type="PANTHER" id="PTHR15138">
    <property type="entry name" value="TRANSCRIPTION INITIATION FACTOR TFIID SUBUNIT 4"/>
    <property type="match status" value="1"/>
</dbReference>
<keyword evidence="5" id="KW-0539">Nucleus</keyword>
<feature type="region of interest" description="Disordered" evidence="7">
    <location>
        <begin position="803"/>
        <end position="868"/>
    </location>
</feature>
<feature type="compositionally biased region" description="Polar residues" evidence="7">
    <location>
        <begin position="681"/>
        <end position="706"/>
    </location>
</feature>
<evidence type="ECO:0000256" key="2">
    <source>
        <dbReference type="ARBA" id="ARBA00006178"/>
    </source>
</evidence>
<dbReference type="EMBL" id="KZ772687">
    <property type="protein sequence ID" value="PTQ45427.1"/>
    <property type="molecule type" value="Genomic_DNA"/>
</dbReference>
<feature type="region of interest" description="Disordered" evidence="7">
    <location>
        <begin position="1070"/>
        <end position="1160"/>
    </location>
</feature>
<feature type="compositionally biased region" description="Polar residues" evidence="7">
    <location>
        <begin position="326"/>
        <end position="351"/>
    </location>
</feature>
<dbReference type="Pfam" id="PF05236">
    <property type="entry name" value="TAF4"/>
    <property type="match status" value="1"/>
</dbReference>
<organism evidence="9 10">
    <name type="scientific">Marchantia polymorpha</name>
    <name type="common">Common liverwort</name>
    <name type="synonym">Marchantia aquatica</name>
    <dbReference type="NCBI Taxonomy" id="3197"/>
    <lineage>
        <taxon>Eukaryota</taxon>
        <taxon>Viridiplantae</taxon>
        <taxon>Streptophyta</taxon>
        <taxon>Embryophyta</taxon>
        <taxon>Marchantiophyta</taxon>
        <taxon>Marchantiopsida</taxon>
        <taxon>Marchantiidae</taxon>
        <taxon>Marchantiales</taxon>
        <taxon>Marchantiaceae</taxon>
        <taxon>Marchantia</taxon>
    </lineage>
</organism>
<dbReference type="GO" id="GO:0005669">
    <property type="term" value="C:transcription factor TFIID complex"/>
    <property type="evidence" value="ECO:0000318"/>
    <property type="project" value="GO_Central"/>
</dbReference>
<accession>A0A2R6XH39</accession>
<dbReference type="GO" id="GO:0046982">
    <property type="term" value="F:protein heterodimerization activity"/>
    <property type="evidence" value="ECO:0007669"/>
    <property type="project" value="InterPro"/>
</dbReference>
<gene>
    <name evidence="9" type="ORF">MARPO_0015s0206</name>
</gene>
<evidence type="ECO:0000313" key="9">
    <source>
        <dbReference type="EMBL" id="PTQ45427.1"/>
    </source>
</evidence>
<feature type="compositionally biased region" description="Basic and acidic residues" evidence="7">
    <location>
        <begin position="1004"/>
        <end position="1027"/>
    </location>
</feature>
<feature type="compositionally biased region" description="Polar residues" evidence="7">
    <location>
        <begin position="648"/>
        <end position="671"/>
    </location>
</feature>
<feature type="compositionally biased region" description="Basic and acidic residues" evidence="7">
    <location>
        <begin position="560"/>
        <end position="578"/>
    </location>
</feature>